<dbReference type="PANTHER" id="PTHR31302:SF31">
    <property type="entry name" value="PHOSPHODIESTERASE YAEI"/>
    <property type="match status" value="1"/>
</dbReference>
<dbReference type="GO" id="GO:0016020">
    <property type="term" value="C:membrane"/>
    <property type="evidence" value="ECO:0007669"/>
    <property type="project" value="GOC"/>
</dbReference>
<evidence type="ECO:0000256" key="2">
    <source>
        <dbReference type="ARBA" id="ARBA00022801"/>
    </source>
</evidence>
<dbReference type="GO" id="GO:0008758">
    <property type="term" value="F:UDP-2,3-diacylglucosamine hydrolase activity"/>
    <property type="evidence" value="ECO:0007669"/>
    <property type="project" value="TreeGrafter"/>
</dbReference>
<name>A0A366DZH6_9BACI</name>
<dbReference type="OrthoDB" id="9780884at2"/>
<protein>
    <recommendedName>
        <fullName evidence="3">Calcineurin-like phosphoesterase domain-containing protein</fullName>
    </recommendedName>
</protein>
<dbReference type="InterPro" id="IPR029052">
    <property type="entry name" value="Metallo-depent_PP-like"/>
</dbReference>
<comment type="caution">
    <text evidence="4">The sequence shown here is derived from an EMBL/GenBank/DDBJ whole genome shotgun (WGS) entry which is preliminary data.</text>
</comment>
<keyword evidence="1" id="KW-0479">Metal-binding</keyword>
<keyword evidence="2" id="KW-0378">Hydrolase</keyword>
<dbReference type="InterPro" id="IPR004843">
    <property type="entry name" value="Calcineurin-like_PHP"/>
</dbReference>
<dbReference type="CDD" id="cd07385">
    <property type="entry name" value="MPP_YkuE_C"/>
    <property type="match status" value="1"/>
</dbReference>
<dbReference type="InterPro" id="IPR051158">
    <property type="entry name" value="Metallophosphoesterase_sf"/>
</dbReference>
<keyword evidence="5" id="KW-1185">Reference proteome</keyword>
<dbReference type="RefSeq" id="WP_113869828.1">
    <property type="nucleotide sequence ID" value="NZ_BAABQN010000009.1"/>
</dbReference>
<gene>
    <name evidence="4" type="ORF">DES48_110105</name>
</gene>
<sequence>MLKRKKQLLLYPSLVLTTAVCLKVIYDTNTFKVNEVDLYSTKLSDGSSIKILQLTDIHNRIFGKDHLPLINRIDELQPDIIVITGDLVDRKTTDLTAMFRLIEKIVTINKHVYFVSGNHEWDNFKKDRLMDGLVDRGVQLMDNTNIILDINHNKLQLAGVADYSTEHDNLSEAMLGLQSENYTLLLSHAPDLVNTLMNESIDLILSGHTHGGQIRIPFIGALVAPDQGYFPELDKGLYQWKPDHYLYIDSGLGTTKLPLRLFNQSQMSLLTIKGKK</sequence>
<dbReference type="Pfam" id="PF00149">
    <property type="entry name" value="Metallophos"/>
    <property type="match status" value="1"/>
</dbReference>
<dbReference type="SUPFAM" id="SSF56300">
    <property type="entry name" value="Metallo-dependent phosphatases"/>
    <property type="match status" value="1"/>
</dbReference>
<accession>A0A366DZH6</accession>
<dbReference type="Proteomes" id="UP000252254">
    <property type="component" value="Unassembled WGS sequence"/>
</dbReference>
<evidence type="ECO:0000313" key="4">
    <source>
        <dbReference type="EMBL" id="RBO94618.1"/>
    </source>
</evidence>
<dbReference type="Gene3D" id="3.60.21.10">
    <property type="match status" value="1"/>
</dbReference>
<evidence type="ECO:0000256" key="1">
    <source>
        <dbReference type="ARBA" id="ARBA00022723"/>
    </source>
</evidence>
<dbReference type="EMBL" id="QNRI01000010">
    <property type="protein sequence ID" value="RBO94618.1"/>
    <property type="molecule type" value="Genomic_DNA"/>
</dbReference>
<dbReference type="PANTHER" id="PTHR31302">
    <property type="entry name" value="TRANSMEMBRANE PROTEIN WITH METALLOPHOSPHOESTERASE DOMAIN-RELATED"/>
    <property type="match status" value="1"/>
</dbReference>
<evidence type="ECO:0000313" key="5">
    <source>
        <dbReference type="Proteomes" id="UP000252254"/>
    </source>
</evidence>
<dbReference type="GO" id="GO:0009245">
    <property type="term" value="P:lipid A biosynthetic process"/>
    <property type="evidence" value="ECO:0007669"/>
    <property type="project" value="TreeGrafter"/>
</dbReference>
<feature type="domain" description="Calcineurin-like phosphoesterase" evidence="3">
    <location>
        <begin position="49"/>
        <end position="211"/>
    </location>
</feature>
<dbReference type="AlphaFoldDB" id="A0A366DZH6"/>
<reference evidence="4 5" key="1">
    <citation type="submission" date="2018-06" db="EMBL/GenBank/DDBJ databases">
        <title>Genomic Encyclopedia of Type Strains, Phase IV (KMG-IV): sequencing the most valuable type-strain genomes for metagenomic binning, comparative biology and taxonomic classification.</title>
        <authorList>
            <person name="Goeker M."/>
        </authorList>
    </citation>
    <scope>NUCLEOTIDE SEQUENCE [LARGE SCALE GENOMIC DNA]</scope>
    <source>
        <strain evidence="4 5">DSM 15140</strain>
    </source>
</reference>
<evidence type="ECO:0000259" key="3">
    <source>
        <dbReference type="Pfam" id="PF00149"/>
    </source>
</evidence>
<dbReference type="GO" id="GO:0046872">
    <property type="term" value="F:metal ion binding"/>
    <property type="evidence" value="ECO:0007669"/>
    <property type="project" value="UniProtKB-KW"/>
</dbReference>
<organism evidence="4 5">
    <name type="scientific">Paraliobacillus ryukyuensis</name>
    <dbReference type="NCBI Taxonomy" id="200904"/>
    <lineage>
        <taxon>Bacteria</taxon>
        <taxon>Bacillati</taxon>
        <taxon>Bacillota</taxon>
        <taxon>Bacilli</taxon>
        <taxon>Bacillales</taxon>
        <taxon>Bacillaceae</taxon>
        <taxon>Paraliobacillus</taxon>
    </lineage>
</organism>
<proteinExistence type="predicted"/>